<name>A0AAV1GNQ1_XYRNO</name>
<sequence>MERSVSQPDPPRIKSQCVCVCVCECGRGRLQGSQPHLAEGWEIFVFIRTDRTAPLAALLSLLSVGGTVTPQSEEGECLRVQTRGPAHPDPQECAGAGAVCEITGCREETRPVHVEFPAAPCQQYLS</sequence>
<proteinExistence type="predicted"/>
<evidence type="ECO:0000313" key="1">
    <source>
        <dbReference type="EMBL" id="CAJ1074699.1"/>
    </source>
</evidence>
<reference evidence="1" key="1">
    <citation type="submission" date="2023-08" db="EMBL/GenBank/DDBJ databases">
        <authorList>
            <person name="Alioto T."/>
            <person name="Alioto T."/>
            <person name="Gomez Garrido J."/>
        </authorList>
    </citation>
    <scope>NUCLEOTIDE SEQUENCE</scope>
</reference>
<dbReference type="Proteomes" id="UP001178508">
    <property type="component" value="Chromosome 15"/>
</dbReference>
<keyword evidence="2" id="KW-1185">Reference proteome</keyword>
<evidence type="ECO:0000313" key="2">
    <source>
        <dbReference type="Proteomes" id="UP001178508"/>
    </source>
</evidence>
<dbReference type="EMBL" id="OY660878">
    <property type="protein sequence ID" value="CAJ1074699.1"/>
    <property type="molecule type" value="Genomic_DNA"/>
</dbReference>
<dbReference type="AlphaFoldDB" id="A0AAV1GNQ1"/>
<accession>A0AAV1GNQ1</accession>
<organism evidence="1 2">
    <name type="scientific">Xyrichtys novacula</name>
    <name type="common">Pearly razorfish</name>
    <name type="synonym">Hemipteronotus novacula</name>
    <dbReference type="NCBI Taxonomy" id="13765"/>
    <lineage>
        <taxon>Eukaryota</taxon>
        <taxon>Metazoa</taxon>
        <taxon>Chordata</taxon>
        <taxon>Craniata</taxon>
        <taxon>Vertebrata</taxon>
        <taxon>Euteleostomi</taxon>
        <taxon>Actinopterygii</taxon>
        <taxon>Neopterygii</taxon>
        <taxon>Teleostei</taxon>
        <taxon>Neoteleostei</taxon>
        <taxon>Acanthomorphata</taxon>
        <taxon>Eupercaria</taxon>
        <taxon>Labriformes</taxon>
        <taxon>Labridae</taxon>
        <taxon>Xyrichtys</taxon>
    </lineage>
</organism>
<protein>
    <submittedName>
        <fullName evidence="1">Uncharacterized protein</fullName>
    </submittedName>
</protein>
<gene>
    <name evidence="1" type="ORF">XNOV1_A007511</name>
</gene>